<accession>A0A0V1HI46</accession>
<dbReference type="EMBL" id="JYDP01000063">
    <property type="protein sequence ID" value="KRZ10135.1"/>
    <property type="molecule type" value="Genomic_DNA"/>
</dbReference>
<keyword evidence="3" id="KW-1185">Reference proteome</keyword>
<sequence length="246" mass="27056">MFANVAKTTEFDPDLEAVLKRGCFASCLVEPDGRVCILPATICPNAAKVAFFTHNESGTCCRSAIGLRNETSFELKVSRIRPKIDQLISNWFNGCVLGSYVCATELFKIPNLILPERLQKVQSSTNRSLPLRLLFCVAIEWQSQPIRPACLAQFEFNRSSGPCEAGRFLKSSLQPFGGQLELDHCQSVPLPMLVSTNMIIAKRIKLVSRSAQRALGRGAKQMPVKSSFYADKKPPQPVPLVPGSVA</sequence>
<comment type="caution">
    <text evidence="2">The sequence shown here is derived from an EMBL/GenBank/DDBJ whole genome shotgun (WGS) entry which is preliminary data.</text>
</comment>
<proteinExistence type="predicted"/>
<dbReference type="Proteomes" id="UP000055024">
    <property type="component" value="Unassembled WGS sequence"/>
</dbReference>
<dbReference type="OrthoDB" id="10298485at2759"/>
<organism evidence="2 3">
    <name type="scientific">Trichinella zimbabwensis</name>
    <dbReference type="NCBI Taxonomy" id="268475"/>
    <lineage>
        <taxon>Eukaryota</taxon>
        <taxon>Metazoa</taxon>
        <taxon>Ecdysozoa</taxon>
        <taxon>Nematoda</taxon>
        <taxon>Enoplea</taxon>
        <taxon>Dorylaimia</taxon>
        <taxon>Trichinellida</taxon>
        <taxon>Trichinellidae</taxon>
        <taxon>Trichinella</taxon>
    </lineage>
</organism>
<evidence type="ECO:0000313" key="3">
    <source>
        <dbReference type="Proteomes" id="UP000055024"/>
    </source>
</evidence>
<dbReference type="AlphaFoldDB" id="A0A0V1HI46"/>
<protein>
    <submittedName>
        <fullName evidence="2">Uncharacterized protein</fullName>
    </submittedName>
</protein>
<feature type="region of interest" description="Disordered" evidence="1">
    <location>
        <begin position="226"/>
        <end position="246"/>
    </location>
</feature>
<evidence type="ECO:0000256" key="1">
    <source>
        <dbReference type="SAM" id="MobiDB-lite"/>
    </source>
</evidence>
<gene>
    <name evidence="2" type="ORF">T11_6063</name>
</gene>
<reference evidence="2 3" key="1">
    <citation type="submission" date="2015-01" db="EMBL/GenBank/DDBJ databases">
        <title>Evolution of Trichinella species and genotypes.</title>
        <authorList>
            <person name="Korhonen P.K."/>
            <person name="Edoardo P."/>
            <person name="Giuseppe L.R."/>
            <person name="Gasser R.B."/>
        </authorList>
    </citation>
    <scope>NUCLEOTIDE SEQUENCE [LARGE SCALE GENOMIC DNA]</scope>
    <source>
        <strain evidence="2">ISS1029</strain>
    </source>
</reference>
<name>A0A0V1HI46_9BILA</name>
<evidence type="ECO:0000313" key="2">
    <source>
        <dbReference type="EMBL" id="KRZ10135.1"/>
    </source>
</evidence>